<dbReference type="WBParaSite" id="nRc.2.0.1.t01924-RA">
    <property type="protein sequence ID" value="nRc.2.0.1.t01924-RA"/>
    <property type="gene ID" value="nRc.2.0.1.g01924"/>
</dbReference>
<dbReference type="InterPro" id="IPR009003">
    <property type="entry name" value="Peptidase_S1_PA"/>
</dbReference>
<dbReference type="Gene3D" id="2.40.10.10">
    <property type="entry name" value="Trypsin-like serine proteases"/>
    <property type="match status" value="1"/>
</dbReference>
<dbReference type="InterPro" id="IPR043504">
    <property type="entry name" value="Peptidase_S1_PA_chymotrypsin"/>
</dbReference>
<organism evidence="1 2">
    <name type="scientific">Romanomermis culicivorax</name>
    <name type="common">Nematode worm</name>
    <dbReference type="NCBI Taxonomy" id="13658"/>
    <lineage>
        <taxon>Eukaryota</taxon>
        <taxon>Metazoa</taxon>
        <taxon>Ecdysozoa</taxon>
        <taxon>Nematoda</taxon>
        <taxon>Enoplea</taxon>
        <taxon>Dorylaimia</taxon>
        <taxon>Mermithida</taxon>
        <taxon>Mermithoidea</taxon>
        <taxon>Mermithidae</taxon>
        <taxon>Romanomermis</taxon>
    </lineage>
</organism>
<sequence length="171" mass="19695">MQGKEGKYEESFIAILFRKSSFVNENEISALFIERDSDGQFMNYFEIEVESILVHEDYRLYPVNYGVDVVALIKLKKAVQIPQTMAPIAISDQPVSNVSRCFVVARLGVGRIYTRRVWNLKDRDVYVKEAGLNDPITLVDVETHPYGQRINPYGQRIKADVFKSEEKSLLR</sequence>
<dbReference type="SUPFAM" id="SSF50494">
    <property type="entry name" value="Trypsin-like serine proteases"/>
    <property type="match status" value="1"/>
</dbReference>
<dbReference type="AlphaFoldDB" id="A0A915HJU9"/>
<name>A0A915HJU9_ROMCU</name>
<reference evidence="2" key="1">
    <citation type="submission" date="2022-11" db="UniProtKB">
        <authorList>
            <consortium name="WormBaseParasite"/>
        </authorList>
    </citation>
    <scope>IDENTIFICATION</scope>
</reference>
<accession>A0A915HJU9</accession>
<dbReference type="Proteomes" id="UP000887565">
    <property type="component" value="Unplaced"/>
</dbReference>
<protein>
    <submittedName>
        <fullName evidence="2">Uncharacterized protein</fullName>
    </submittedName>
</protein>
<keyword evidence="1" id="KW-1185">Reference proteome</keyword>
<evidence type="ECO:0000313" key="1">
    <source>
        <dbReference type="Proteomes" id="UP000887565"/>
    </source>
</evidence>
<evidence type="ECO:0000313" key="2">
    <source>
        <dbReference type="WBParaSite" id="nRc.2.0.1.t01924-RA"/>
    </source>
</evidence>
<proteinExistence type="predicted"/>